<dbReference type="InterPro" id="IPR051205">
    <property type="entry name" value="UbiH/COQ6_monooxygenase"/>
</dbReference>
<evidence type="ECO:0000256" key="5">
    <source>
        <dbReference type="ARBA" id="ARBA00022827"/>
    </source>
</evidence>
<evidence type="ECO:0000259" key="8">
    <source>
        <dbReference type="Pfam" id="PF01494"/>
    </source>
</evidence>
<evidence type="ECO:0000256" key="4">
    <source>
        <dbReference type="ARBA" id="ARBA00022630"/>
    </source>
</evidence>
<evidence type="ECO:0000256" key="7">
    <source>
        <dbReference type="ARBA" id="ARBA00023033"/>
    </source>
</evidence>
<dbReference type="Proteomes" id="UP000632063">
    <property type="component" value="Unassembled WGS sequence"/>
</dbReference>
<protein>
    <submittedName>
        <fullName evidence="9">UbiH/UbiF family hydroxylase</fullName>
    </submittedName>
</protein>
<evidence type="ECO:0000256" key="3">
    <source>
        <dbReference type="ARBA" id="ARBA00005349"/>
    </source>
</evidence>
<reference evidence="9 10" key="2">
    <citation type="journal article" date="2021" name="Int. J. Syst. Evol. Microbiol.">
        <title>Roseibium litorale sp. nov., isolated from a tidal flat sediment and proposal for the reclassification of Labrenzia polysiphoniae as Roseibium polysiphoniae comb. nov.</title>
        <authorList>
            <person name="Liu Y."/>
            <person name="Pei T."/>
            <person name="Du J."/>
            <person name="Chao M."/>
            <person name="Deng M.R."/>
            <person name="Zhu H."/>
        </authorList>
    </citation>
    <scope>NUCLEOTIDE SEQUENCE [LARGE SCALE GENOMIC DNA]</scope>
    <source>
        <strain evidence="9 10">4C16A</strain>
    </source>
</reference>
<keyword evidence="4" id="KW-0285">Flavoprotein</keyword>
<dbReference type="InterPro" id="IPR036188">
    <property type="entry name" value="FAD/NAD-bd_sf"/>
</dbReference>
<feature type="domain" description="FAD-binding" evidence="8">
    <location>
        <begin position="15"/>
        <end position="346"/>
    </location>
</feature>
<comment type="similarity">
    <text evidence="3">Belongs to the UbiH/COQ6 family.</text>
</comment>
<dbReference type="InterPro" id="IPR002938">
    <property type="entry name" value="FAD-bd"/>
</dbReference>
<dbReference type="PRINTS" id="PR00420">
    <property type="entry name" value="RNGMNOXGNASE"/>
</dbReference>
<gene>
    <name evidence="9" type="ORF">IG616_04650</name>
</gene>
<proteinExistence type="inferred from homology"/>
<evidence type="ECO:0000256" key="6">
    <source>
        <dbReference type="ARBA" id="ARBA00023002"/>
    </source>
</evidence>
<name>A0ABR9CJ11_9HYPH</name>
<dbReference type="EMBL" id="JACYXI010000002">
    <property type="protein sequence ID" value="MBD8890825.1"/>
    <property type="molecule type" value="Genomic_DNA"/>
</dbReference>
<dbReference type="Pfam" id="PF01494">
    <property type="entry name" value="FAD_binding_3"/>
    <property type="match status" value="1"/>
</dbReference>
<keyword evidence="6" id="KW-0560">Oxidoreductase</keyword>
<reference evidence="10" key="1">
    <citation type="submission" date="2020-09" db="EMBL/GenBank/DDBJ databases">
        <title>The genome sequence of strain Labrenzia suaedae 4C16A.</title>
        <authorList>
            <person name="Liu Y."/>
        </authorList>
    </citation>
    <scope>NUCLEOTIDE SEQUENCE [LARGE SCALE GENOMIC DNA]</scope>
    <source>
        <strain evidence="10">4C16A</strain>
    </source>
</reference>
<dbReference type="NCBIfam" id="TIGR01988">
    <property type="entry name" value="Ubi-OHases"/>
    <property type="match status" value="1"/>
</dbReference>
<dbReference type="NCBIfam" id="NF005691">
    <property type="entry name" value="PRK07494.1"/>
    <property type="match status" value="1"/>
</dbReference>
<evidence type="ECO:0000313" key="9">
    <source>
        <dbReference type="EMBL" id="MBD8890825.1"/>
    </source>
</evidence>
<comment type="pathway">
    <text evidence="2">Cofactor biosynthesis; ubiquinone biosynthesis.</text>
</comment>
<sequence>MTGTGTSAAPAERDFDIVVIGAGPSGLTAALSAAQAGYRTAVVAPGVNFADGRTTALLQASVDFLTALGVWDKLSPLSAPLMRMRMVDATGRLIRAPEVTFDSAELELEAFGYNLRNKDLNRVLEEAARAEPDVTFFETVASGFDFDGLSARITTADGQRITAKLCIAADGRNSLAREAAGIGVNRWSYPQVAVVMNLAHTQPHQDTSTEFHQTTGPFTLVPLQGRNSSLVCVETPEGAARLTAMERPVLERELERRAHSILGKMTVDGDVQSFPLSGLTAKSVSGPRLALIGETAHVFPPIGAQGLNLGLRDVQSLGKLLVEARTHDLDPGSADLLARYEADRRTDIASRTTAVDALNRSLLTDLLPVQAMRSAGLYLASRVGPLRRLLMREGIAPGKFPKPRLALPFRKGAA</sequence>
<comment type="cofactor">
    <cofactor evidence="1">
        <name>FAD</name>
        <dbReference type="ChEBI" id="CHEBI:57692"/>
    </cofactor>
</comment>
<evidence type="ECO:0000256" key="1">
    <source>
        <dbReference type="ARBA" id="ARBA00001974"/>
    </source>
</evidence>
<evidence type="ECO:0000313" key="10">
    <source>
        <dbReference type="Proteomes" id="UP000632063"/>
    </source>
</evidence>
<keyword evidence="10" id="KW-1185">Reference proteome</keyword>
<dbReference type="PANTHER" id="PTHR43876:SF7">
    <property type="entry name" value="UBIQUINONE BIOSYNTHESIS MONOOXYGENASE COQ6, MITOCHONDRIAL"/>
    <property type="match status" value="1"/>
</dbReference>
<dbReference type="SUPFAM" id="SSF51905">
    <property type="entry name" value="FAD/NAD(P)-binding domain"/>
    <property type="match status" value="1"/>
</dbReference>
<keyword evidence="7" id="KW-0503">Monooxygenase</keyword>
<dbReference type="PANTHER" id="PTHR43876">
    <property type="entry name" value="UBIQUINONE BIOSYNTHESIS MONOOXYGENASE COQ6, MITOCHONDRIAL"/>
    <property type="match status" value="1"/>
</dbReference>
<organism evidence="9 10">
    <name type="scientific">Roseibium litorale</name>
    <dbReference type="NCBI Taxonomy" id="2803841"/>
    <lineage>
        <taxon>Bacteria</taxon>
        <taxon>Pseudomonadati</taxon>
        <taxon>Pseudomonadota</taxon>
        <taxon>Alphaproteobacteria</taxon>
        <taxon>Hyphomicrobiales</taxon>
        <taxon>Stappiaceae</taxon>
        <taxon>Roseibium</taxon>
    </lineage>
</organism>
<dbReference type="RefSeq" id="WP_192146962.1">
    <property type="nucleotide sequence ID" value="NZ_JACYXI010000002.1"/>
</dbReference>
<comment type="caution">
    <text evidence="9">The sequence shown here is derived from an EMBL/GenBank/DDBJ whole genome shotgun (WGS) entry which is preliminary data.</text>
</comment>
<dbReference type="Gene3D" id="3.50.50.60">
    <property type="entry name" value="FAD/NAD(P)-binding domain"/>
    <property type="match status" value="2"/>
</dbReference>
<accession>A0ABR9CJ11</accession>
<evidence type="ECO:0000256" key="2">
    <source>
        <dbReference type="ARBA" id="ARBA00004749"/>
    </source>
</evidence>
<dbReference type="InterPro" id="IPR010971">
    <property type="entry name" value="UbiH/COQ6"/>
</dbReference>
<keyword evidence="5" id="KW-0274">FAD</keyword>